<dbReference type="PANTHER" id="PTHR43649">
    <property type="entry name" value="ARABINOSE-BINDING PROTEIN-RELATED"/>
    <property type="match status" value="1"/>
</dbReference>
<dbReference type="AlphaFoldDB" id="A0A1G2F8K7"/>
<dbReference type="Pfam" id="PF13416">
    <property type="entry name" value="SBP_bac_8"/>
    <property type="match status" value="1"/>
</dbReference>
<dbReference type="InterPro" id="IPR050490">
    <property type="entry name" value="Bact_solute-bd_prot1"/>
</dbReference>
<dbReference type="SUPFAM" id="SSF53850">
    <property type="entry name" value="Periplasmic binding protein-like II"/>
    <property type="match status" value="1"/>
</dbReference>
<keyword evidence="1" id="KW-0812">Transmembrane</keyword>
<protein>
    <recommendedName>
        <fullName evidence="4">ABC transporter substrate-binding protein</fullName>
    </recommendedName>
</protein>
<keyword evidence="1" id="KW-1133">Transmembrane helix</keyword>
<organism evidence="2 3">
    <name type="scientific">Candidatus Portnoybacteria bacterium RBG_13_41_18</name>
    <dbReference type="NCBI Taxonomy" id="1801991"/>
    <lineage>
        <taxon>Bacteria</taxon>
        <taxon>Candidatus Portnoyibacteriota</taxon>
    </lineage>
</organism>
<evidence type="ECO:0008006" key="4">
    <source>
        <dbReference type="Google" id="ProtNLM"/>
    </source>
</evidence>
<dbReference type="InterPro" id="IPR006059">
    <property type="entry name" value="SBP"/>
</dbReference>
<feature type="transmembrane region" description="Helical" evidence="1">
    <location>
        <begin position="12"/>
        <end position="33"/>
    </location>
</feature>
<gene>
    <name evidence="2" type="ORF">A2174_01755</name>
</gene>
<sequence>MNFFKKNKKTIVLNFIAPLMIFGMLGSLSASIFSGCGKQDPKDLKATLEFWNVFDNSDVYFGLIQQFNKEYPNIKITYYKKDYIDYEKDLVNDMAAGRGPQIFGVHNTWLSKHADKIYPMPPITQFEGQESLTPKEFKDTFVDVVAQDFIVYGQDDSGNIASEQIDALPLYVDTLALYWNKDLFNSAGISGPPKDWLEFSQDVEKLTKRDESNNILQAGAALGTATNINRAQDILALLMMQTGTEMVDLNSWEAIFDKPVKDAEGQNYASGLKAFEFYYNFANTIKKTYTWNNQMDYSIDAFAKGNLAMMINYSYHITTIKAKQTHLNFAIAAVPQPENAKINISYPNYWGLTVSSRTTADQRSAAWIFIKWLTQSAQAKQYLELVHKPTARRDLVDFQKNDQELGVFAQQSLTARSWYQIDNVAIDEIFNQMIDTVSRGQATLEQALQKGAKDVTVIMKKKAEN</sequence>
<dbReference type="PANTHER" id="PTHR43649:SF12">
    <property type="entry name" value="DIACETYLCHITOBIOSE BINDING PROTEIN DASA"/>
    <property type="match status" value="1"/>
</dbReference>
<proteinExistence type="predicted"/>
<keyword evidence="1" id="KW-0472">Membrane</keyword>
<comment type="caution">
    <text evidence="2">The sequence shown here is derived from an EMBL/GenBank/DDBJ whole genome shotgun (WGS) entry which is preliminary data.</text>
</comment>
<dbReference type="Gene3D" id="3.40.190.10">
    <property type="entry name" value="Periplasmic binding protein-like II"/>
    <property type="match status" value="1"/>
</dbReference>
<dbReference type="EMBL" id="MHMV01000031">
    <property type="protein sequence ID" value="OGZ34217.1"/>
    <property type="molecule type" value="Genomic_DNA"/>
</dbReference>
<evidence type="ECO:0000256" key="1">
    <source>
        <dbReference type="SAM" id="Phobius"/>
    </source>
</evidence>
<dbReference type="Proteomes" id="UP000177725">
    <property type="component" value="Unassembled WGS sequence"/>
</dbReference>
<reference evidence="2 3" key="1">
    <citation type="journal article" date="2016" name="Nat. Commun.">
        <title>Thousands of microbial genomes shed light on interconnected biogeochemical processes in an aquifer system.</title>
        <authorList>
            <person name="Anantharaman K."/>
            <person name="Brown C.T."/>
            <person name="Hug L.A."/>
            <person name="Sharon I."/>
            <person name="Castelle C.J."/>
            <person name="Probst A.J."/>
            <person name="Thomas B.C."/>
            <person name="Singh A."/>
            <person name="Wilkins M.J."/>
            <person name="Karaoz U."/>
            <person name="Brodie E.L."/>
            <person name="Williams K.H."/>
            <person name="Hubbard S.S."/>
            <person name="Banfield J.F."/>
        </authorList>
    </citation>
    <scope>NUCLEOTIDE SEQUENCE [LARGE SCALE GENOMIC DNA]</scope>
</reference>
<evidence type="ECO:0000313" key="2">
    <source>
        <dbReference type="EMBL" id="OGZ34217.1"/>
    </source>
</evidence>
<evidence type="ECO:0000313" key="3">
    <source>
        <dbReference type="Proteomes" id="UP000177725"/>
    </source>
</evidence>
<name>A0A1G2F8K7_9BACT</name>
<accession>A0A1G2F8K7</accession>